<evidence type="ECO:0000256" key="9">
    <source>
        <dbReference type="SAM" id="MobiDB-lite"/>
    </source>
</evidence>
<dbReference type="PANTHER" id="PTHR35794:SF2">
    <property type="entry name" value="CELL DIVISION PROTEIN DIVIVA"/>
    <property type="match status" value="1"/>
</dbReference>
<dbReference type="Gene3D" id="6.10.250.660">
    <property type="match status" value="6"/>
</dbReference>
<evidence type="ECO:0000313" key="10">
    <source>
        <dbReference type="EMBL" id="MDX8056397.1"/>
    </source>
</evidence>
<dbReference type="PANTHER" id="PTHR35794">
    <property type="entry name" value="CELL DIVISION PROTEIN DIVIVA"/>
    <property type="match status" value="1"/>
</dbReference>
<feature type="compositionally biased region" description="Pro residues" evidence="9">
    <location>
        <begin position="207"/>
        <end position="224"/>
    </location>
</feature>
<evidence type="ECO:0000256" key="8">
    <source>
        <dbReference type="ARBA" id="ARBA00031737"/>
    </source>
</evidence>
<comment type="subcellular location">
    <subcellularLocation>
        <location evidence="1">Cytoplasm</location>
    </subcellularLocation>
</comment>
<accession>A0ABU4U8L3</accession>
<comment type="similarity">
    <text evidence="2">Belongs to the DivIVA family.</text>
</comment>
<dbReference type="InterPro" id="IPR007793">
    <property type="entry name" value="DivIVA_fam"/>
</dbReference>
<feature type="compositionally biased region" description="Low complexity" evidence="9">
    <location>
        <begin position="225"/>
        <end position="235"/>
    </location>
</feature>
<organism evidence="10 11">
    <name type="scientific">Lentzea kristufekii</name>
    <dbReference type="NCBI Taxonomy" id="3095430"/>
    <lineage>
        <taxon>Bacteria</taxon>
        <taxon>Bacillati</taxon>
        <taxon>Actinomycetota</taxon>
        <taxon>Actinomycetes</taxon>
        <taxon>Pseudonocardiales</taxon>
        <taxon>Pseudonocardiaceae</taxon>
        <taxon>Lentzea</taxon>
    </lineage>
</organism>
<keyword evidence="11" id="KW-1185">Reference proteome</keyword>
<keyword evidence="6" id="KW-0175">Coiled coil</keyword>
<reference evidence="10 11" key="1">
    <citation type="submission" date="2023-11" db="EMBL/GenBank/DDBJ databases">
        <title>Lentzea sokolovensis, sp. nov., Lentzea kristufkii, sp. nov., and Lentzea miocenensis, sp. nov., rare actinobacteria from Sokolov Coal Basin, Miocene lacustrine sediment, Czech Republic.</title>
        <authorList>
            <person name="Lara A."/>
            <person name="Kotroba L."/>
            <person name="Nouioui I."/>
            <person name="Neumann-Schaal M."/>
            <person name="Mast Y."/>
            <person name="Chronakova A."/>
        </authorList>
    </citation>
    <scope>NUCLEOTIDE SEQUENCE [LARGE SCALE GENOMIC DNA]</scope>
    <source>
        <strain evidence="10 11">BCCO 10_0798</strain>
    </source>
</reference>
<dbReference type="InterPro" id="IPR019933">
    <property type="entry name" value="DivIVA_domain"/>
</dbReference>
<keyword evidence="5" id="KW-0132">Cell division</keyword>
<reference evidence="10 11" key="2">
    <citation type="submission" date="2023-11" db="EMBL/GenBank/DDBJ databases">
        <authorList>
            <person name="Lara A.C."/>
            <person name="Chronakova A."/>
        </authorList>
    </citation>
    <scope>NUCLEOTIDE SEQUENCE [LARGE SCALE GENOMIC DNA]</scope>
    <source>
        <strain evidence="10 11">BCCO 10_0798</strain>
    </source>
</reference>
<keyword evidence="7" id="KW-0131">Cell cycle</keyword>
<dbReference type="EMBL" id="JAXAVV010000041">
    <property type="protein sequence ID" value="MDX8056397.1"/>
    <property type="molecule type" value="Genomic_DNA"/>
</dbReference>
<evidence type="ECO:0000256" key="4">
    <source>
        <dbReference type="ARBA" id="ARBA00022490"/>
    </source>
</evidence>
<feature type="region of interest" description="Disordered" evidence="9">
    <location>
        <begin position="207"/>
        <end position="274"/>
    </location>
</feature>
<dbReference type="NCBIfam" id="TIGR03544">
    <property type="entry name" value="DivI1A_domain"/>
    <property type="match status" value="6"/>
</dbReference>
<evidence type="ECO:0000256" key="7">
    <source>
        <dbReference type="ARBA" id="ARBA00023306"/>
    </source>
</evidence>
<dbReference type="RefSeq" id="WP_319990068.1">
    <property type="nucleotide sequence ID" value="NZ_JAXAVV010000041.1"/>
</dbReference>
<gene>
    <name evidence="10" type="ORF">SK571_44080</name>
</gene>
<evidence type="ECO:0000256" key="1">
    <source>
        <dbReference type="ARBA" id="ARBA00004496"/>
    </source>
</evidence>
<evidence type="ECO:0000256" key="2">
    <source>
        <dbReference type="ARBA" id="ARBA00009008"/>
    </source>
</evidence>
<name>A0ABU4U8L3_9PSEU</name>
<proteinExistence type="inferred from homology"/>
<evidence type="ECO:0000256" key="6">
    <source>
        <dbReference type="ARBA" id="ARBA00023054"/>
    </source>
</evidence>
<keyword evidence="4" id="KW-0963">Cytoplasm</keyword>
<sequence length="448" mass="49673">MDRGGPGAQHRLPAHPAPLLSAQDVALVAFHRPPRGQRGYDAAEVDAFLDRVEGTMKSKDILTREDVLNVKFSTATRDPGYDVNEVNVFMELVADTLRSTPQRAQASAPAKGAHATSQAMRPAVRLSPDDVAAVRFHKPRPGTRGYHEGQIDAFLDRIEQTLRGRDNLTAQQVQDAVFGETAPGTFGYDEEDVDTFLDLVVLMFEVAPPPRDAGPPTTQLPPLPQQQQRPQQRSPQPDPRPRQDQRPQQPRRPQPAPSQPAQQPALQKAIDSPKLTAADIRNIAFHRPPRGRRGYQESQVDAFLDRIEATLLGQDNLTAKDVRDVRFSRPLIGRRGYDETEVDGFLGQIEQQLSGPVRSSMPTVKSWKDLRQLRIPQAASGQRGYRTAQVDRMLEEIGVALDGMLGATADEVMKARFSYALLSGQGYDTSFIDELLPLLAAELRRRGK</sequence>
<evidence type="ECO:0000313" key="11">
    <source>
        <dbReference type="Proteomes" id="UP001271792"/>
    </source>
</evidence>
<evidence type="ECO:0000256" key="5">
    <source>
        <dbReference type="ARBA" id="ARBA00022618"/>
    </source>
</evidence>
<protein>
    <recommendedName>
        <fullName evidence="3">Cell wall synthesis protein Wag31</fullName>
    </recommendedName>
    <alternativeName>
        <fullName evidence="8">Antigen 84</fullName>
    </alternativeName>
</protein>
<evidence type="ECO:0000256" key="3">
    <source>
        <dbReference type="ARBA" id="ARBA00018787"/>
    </source>
</evidence>
<comment type="caution">
    <text evidence="10">The sequence shown here is derived from an EMBL/GenBank/DDBJ whole genome shotgun (WGS) entry which is preliminary data.</text>
</comment>
<dbReference type="Proteomes" id="UP001271792">
    <property type="component" value="Unassembled WGS sequence"/>
</dbReference>